<evidence type="ECO:0000256" key="12">
    <source>
        <dbReference type="ARBA" id="ARBA00023251"/>
    </source>
</evidence>
<evidence type="ECO:0000256" key="13">
    <source>
        <dbReference type="ARBA" id="ARBA00023316"/>
    </source>
</evidence>
<dbReference type="NCBIfam" id="NF001390">
    <property type="entry name" value="PRK00281.1-4"/>
    <property type="match status" value="1"/>
</dbReference>
<feature type="transmembrane region" description="Helical" evidence="17">
    <location>
        <begin position="185"/>
        <end position="205"/>
    </location>
</feature>
<comment type="catalytic activity">
    <reaction evidence="16 17">
        <text>di-trans,octa-cis-undecaprenyl diphosphate + H2O = di-trans,octa-cis-undecaprenyl phosphate + phosphate + H(+)</text>
        <dbReference type="Rhea" id="RHEA:28094"/>
        <dbReference type="ChEBI" id="CHEBI:15377"/>
        <dbReference type="ChEBI" id="CHEBI:15378"/>
        <dbReference type="ChEBI" id="CHEBI:43474"/>
        <dbReference type="ChEBI" id="CHEBI:58405"/>
        <dbReference type="ChEBI" id="CHEBI:60392"/>
        <dbReference type="EC" id="3.6.1.27"/>
    </reaction>
</comment>
<reference evidence="18 19" key="1">
    <citation type="submission" date="2016-10" db="EMBL/GenBank/DDBJ databases">
        <authorList>
            <person name="Varghese N."/>
            <person name="Submissions S."/>
        </authorList>
    </citation>
    <scope>NUCLEOTIDE SEQUENCE [LARGE SCALE GENOMIC DNA]</scope>
    <source>
        <strain evidence="18 19">WCC6</strain>
    </source>
</reference>
<comment type="subcellular location">
    <subcellularLocation>
        <location evidence="1 17">Cell membrane</location>
        <topology evidence="1 17">Multi-pass membrane protein</topology>
    </subcellularLocation>
</comment>
<evidence type="ECO:0000256" key="10">
    <source>
        <dbReference type="ARBA" id="ARBA00022989"/>
    </source>
</evidence>
<dbReference type="PANTHER" id="PTHR30622">
    <property type="entry name" value="UNDECAPRENYL-DIPHOSPHATASE"/>
    <property type="match status" value="1"/>
</dbReference>
<keyword evidence="5 17" id="KW-1003">Cell membrane</keyword>
<evidence type="ECO:0000256" key="4">
    <source>
        <dbReference type="ARBA" id="ARBA00021581"/>
    </source>
</evidence>
<comment type="function">
    <text evidence="17">Catalyzes the dephosphorylation of undecaprenyl diphosphate (UPP). Confers resistance to bacitracin.</text>
</comment>
<evidence type="ECO:0000256" key="3">
    <source>
        <dbReference type="ARBA" id="ARBA00012374"/>
    </source>
</evidence>
<feature type="transmembrane region" description="Helical" evidence="17">
    <location>
        <begin position="245"/>
        <end position="266"/>
    </location>
</feature>
<keyword evidence="11 17" id="KW-0472">Membrane</keyword>
<dbReference type="GO" id="GO:0009252">
    <property type="term" value="P:peptidoglycan biosynthetic process"/>
    <property type="evidence" value="ECO:0007669"/>
    <property type="project" value="UniProtKB-KW"/>
</dbReference>
<sequence>MSENLIAVLLGIVEGLTEFIPVSSTGHMIIVGHMIGFEGNLAKIFDVVIQLGAILAVLVIYKERFARFLTKEGWQMGTGLTGWHIAAGCVPTMAFAYLVHSFIKKYLFSPATVAVGLVLGALLMIVAERKIRGHEAELVQDVDHISIRQALYIGFFQFLSLWPGFSRSGSTMGGALLVGVNRKAGADFTFIMALPVMVVACLYELLKNISALTGGDLAVLAIGFVTAFVVGYFSIVWFMKFLQRSTLTAFGIYRILLALVTVWYFYM</sequence>
<dbReference type="NCBIfam" id="TIGR00753">
    <property type="entry name" value="undec_PP_bacA"/>
    <property type="match status" value="1"/>
</dbReference>
<name>A0A1H2VNC3_ACIFE</name>
<evidence type="ECO:0000256" key="8">
    <source>
        <dbReference type="ARBA" id="ARBA00022960"/>
    </source>
</evidence>
<keyword evidence="13 17" id="KW-0961">Cell wall biogenesis/degradation</keyword>
<dbReference type="HAMAP" id="MF_01006">
    <property type="entry name" value="Undec_diphosphatase"/>
    <property type="match status" value="1"/>
</dbReference>
<evidence type="ECO:0000256" key="11">
    <source>
        <dbReference type="ARBA" id="ARBA00023136"/>
    </source>
</evidence>
<keyword evidence="9 17" id="KW-0573">Peptidoglycan synthesis</keyword>
<feature type="transmembrane region" description="Helical" evidence="17">
    <location>
        <begin position="147"/>
        <end position="165"/>
    </location>
</feature>
<evidence type="ECO:0000256" key="5">
    <source>
        <dbReference type="ARBA" id="ARBA00022475"/>
    </source>
</evidence>
<dbReference type="Pfam" id="PF02673">
    <property type="entry name" value="BacA"/>
    <property type="match status" value="1"/>
</dbReference>
<evidence type="ECO:0000256" key="6">
    <source>
        <dbReference type="ARBA" id="ARBA00022692"/>
    </source>
</evidence>
<feature type="transmembrane region" description="Helical" evidence="17">
    <location>
        <begin position="217"/>
        <end position="239"/>
    </location>
</feature>
<evidence type="ECO:0000256" key="2">
    <source>
        <dbReference type="ARBA" id="ARBA00010621"/>
    </source>
</evidence>
<proteinExistence type="inferred from homology"/>
<dbReference type="RefSeq" id="WP_074705244.1">
    <property type="nucleotide sequence ID" value="NZ_CALAKB010000016.1"/>
</dbReference>
<evidence type="ECO:0000256" key="7">
    <source>
        <dbReference type="ARBA" id="ARBA00022801"/>
    </source>
</evidence>
<keyword evidence="8 17" id="KW-0133">Cell shape</keyword>
<evidence type="ECO:0000256" key="1">
    <source>
        <dbReference type="ARBA" id="ARBA00004651"/>
    </source>
</evidence>
<dbReference type="PANTHER" id="PTHR30622:SF3">
    <property type="entry name" value="UNDECAPRENYL-DIPHOSPHATASE"/>
    <property type="match status" value="1"/>
</dbReference>
<dbReference type="Proteomes" id="UP000182379">
    <property type="component" value="Unassembled WGS sequence"/>
</dbReference>
<comment type="similarity">
    <text evidence="2 17">Belongs to the UppP family.</text>
</comment>
<evidence type="ECO:0000256" key="14">
    <source>
        <dbReference type="ARBA" id="ARBA00032707"/>
    </source>
</evidence>
<organism evidence="18 19">
    <name type="scientific">Acidaminococcus fermentans</name>
    <dbReference type="NCBI Taxonomy" id="905"/>
    <lineage>
        <taxon>Bacteria</taxon>
        <taxon>Bacillati</taxon>
        <taxon>Bacillota</taxon>
        <taxon>Negativicutes</taxon>
        <taxon>Acidaminococcales</taxon>
        <taxon>Acidaminococcaceae</taxon>
        <taxon>Acidaminococcus</taxon>
    </lineage>
</organism>
<dbReference type="GO" id="GO:0050380">
    <property type="term" value="F:undecaprenyl-diphosphatase activity"/>
    <property type="evidence" value="ECO:0007669"/>
    <property type="project" value="UniProtKB-UniRule"/>
</dbReference>
<evidence type="ECO:0000256" key="17">
    <source>
        <dbReference type="HAMAP-Rule" id="MF_01006"/>
    </source>
</evidence>
<dbReference type="AlphaFoldDB" id="A0A1H2VNC3"/>
<gene>
    <name evidence="17" type="primary">uppP</name>
    <name evidence="18" type="ORF">SAMN05216495_104100</name>
</gene>
<accession>A0A1H2VNC3</accession>
<feature type="transmembrane region" description="Helical" evidence="17">
    <location>
        <begin position="82"/>
        <end position="100"/>
    </location>
</feature>
<comment type="caution">
    <text evidence="18">The sequence shown here is derived from an EMBL/GenBank/DDBJ whole genome shotgun (WGS) entry which is preliminary data.</text>
</comment>
<feature type="transmembrane region" description="Helical" evidence="17">
    <location>
        <begin position="41"/>
        <end position="61"/>
    </location>
</feature>
<keyword evidence="10 17" id="KW-1133">Transmembrane helix</keyword>
<protein>
    <recommendedName>
        <fullName evidence="4 17">Undecaprenyl-diphosphatase</fullName>
        <ecNumber evidence="3 17">3.6.1.27</ecNumber>
    </recommendedName>
    <alternativeName>
        <fullName evidence="15 17">Bacitracin resistance protein</fullName>
    </alternativeName>
    <alternativeName>
        <fullName evidence="14 17">Undecaprenyl pyrophosphate phosphatase</fullName>
    </alternativeName>
</protein>
<dbReference type="GO" id="GO:0071555">
    <property type="term" value="P:cell wall organization"/>
    <property type="evidence" value="ECO:0007669"/>
    <property type="project" value="UniProtKB-KW"/>
</dbReference>
<feature type="transmembrane region" description="Helical" evidence="17">
    <location>
        <begin position="106"/>
        <end position="126"/>
    </location>
</feature>
<evidence type="ECO:0000256" key="15">
    <source>
        <dbReference type="ARBA" id="ARBA00032932"/>
    </source>
</evidence>
<dbReference type="EC" id="3.6.1.27" evidence="3 17"/>
<evidence type="ECO:0000256" key="16">
    <source>
        <dbReference type="ARBA" id="ARBA00047594"/>
    </source>
</evidence>
<evidence type="ECO:0000313" key="18">
    <source>
        <dbReference type="EMBL" id="SDW69801.1"/>
    </source>
</evidence>
<dbReference type="EMBL" id="FNOP01000004">
    <property type="protein sequence ID" value="SDW69801.1"/>
    <property type="molecule type" value="Genomic_DNA"/>
</dbReference>
<keyword evidence="7 17" id="KW-0378">Hydrolase</keyword>
<dbReference type="InterPro" id="IPR003824">
    <property type="entry name" value="UppP"/>
</dbReference>
<keyword evidence="6 17" id="KW-0812">Transmembrane</keyword>
<evidence type="ECO:0000256" key="9">
    <source>
        <dbReference type="ARBA" id="ARBA00022984"/>
    </source>
</evidence>
<evidence type="ECO:0000313" key="19">
    <source>
        <dbReference type="Proteomes" id="UP000182379"/>
    </source>
</evidence>
<dbReference type="GO" id="GO:0046677">
    <property type="term" value="P:response to antibiotic"/>
    <property type="evidence" value="ECO:0007669"/>
    <property type="project" value="UniProtKB-UniRule"/>
</dbReference>
<dbReference type="GO" id="GO:0005886">
    <property type="term" value="C:plasma membrane"/>
    <property type="evidence" value="ECO:0007669"/>
    <property type="project" value="UniProtKB-SubCell"/>
</dbReference>
<comment type="miscellaneous">
    <text evidence="17">Bacitracin is thought to be involved in the inhibition of peptidoglycan synthesis by sequestering undecaprenyl diphosphate, thereby reducing the pool of lipid carrier available.</text>
</comment>
<dbReference type="GO" id="GO:0008360">
    <property type="term" value="P:regulation of cell shape"/>
    <property type="evidence" value="ECO:0007669"/>
    <property type="project" value="UniProtKB-KW"/>
</dbReference>
<keyword evidence="12 17" id="KW-0046">Antibiotic resistance</keyword>